<dbReference type="InterPro" id="IPR002591">
    <property type="entry name" value="Phosphodiest/P_Trfase"/>
</dbReference>
<dbReference type="GeneID" id="83215187"/>
<evidence type="ECO:0000313" key="2">
    <source>
        <dbReference type="EMBL" id="KAJ8656457.1"/>
    </source>
</evidence>
<evidence type="ECO:0000256" key="1">
    <source>
        <dbReference type="SAM" id="MobiDB-lite"/>
    </source>
</evidence>
<protein>
    <recommendedName>
        <fullName evidence="4">Phosphodiest-domain-containing protein</fullName>
    </recommendedName>
</protein>
<proteinExistence type="predicted"/>
<dbReference type="Pfam" id="PF01663">
    <property type="entry name" value="Phosphodiest"/>
    <property type="match status" value="1"/>
</dbReference>
<dbReference type="GO" id="GO:0017111">
    <property type="term" value="F:ribonucleoside triphosphate phosphatase activity"/>
    <property type="evidence" value="ECO:0007669"/>
    <property type="project" value="TreeGrafter"/>
</dbReference>
<keyword evidence="3" id="KW-1185">Reference proteome</keyword>
<gene>
    <name evidence="2" type="ORF">O0I10_007780</name>
</gene>
<evidence type="ECO:0000313" key="3">
    <source>
        <dbReference type="Proteomes" id="UP001234581"/>
    </source>
</evidence>
<dbReference type="Proteomes" id="UP001234581">
    <property type="component" value="Unassembled WGS sequence"/>
</dbReference>
<dbReference type="PANTHER" id="PTHR10151:SF120">
    <property type="entry name" value="BIS(5'-ADENOSYL)-TRIPHOSPHATASE"/>
    <property type="match status" value="1"/>
</dbReference>
<comment type="caution">
    <text evidence="2">The sequence shown here is derived from an EMBL/GenBank/DDBJ whole genome shotgun (WGS) entry which is preliminary data.</text>
</comment>
<dbReference type="GO" id="GO:0009141">
    <property type="term" value="P:nucleoside triphosphate metabolic process"/>
    <property type="evidence" value="ECO:0007669"/>
    <property type="project" value="TreeGrafter"/>
</dbReference>
<dbReference type="RefSeq" id="XP_058341370.1">
    <property type="nucleotide sequence ID" value="XM_058487792.1"/>
</dbReference>
<dbReference type="SUPFAM" id="SSF53649">
    <property type="entry name" value="Alkaline phosphatase-like"/>
    <property type="match status" value="1"/>
</dbReference>
<dbReference type="PANTHER" id="PTHR10151">
    <property type="entry name" value="ECTONUCLEOTIDE PYROPHOSPHATASE/PHOSPHODIESTERASE"/>
    <property type="match status" value="1"/>
</dbReference>
<organism evidence="2 3">
    <name type="scientific">Lichtheimia ornata</name>
    <dbReference type="NCBI Taxonomy" id="688661"/>
    <lineage>
        <taxon>Eukaryota</taxon>
        <taxon>Fungi</taxon>
        <taxon>Fungi incertae sedis</taxon>
        <taxon>Mucoromycota</taxon>
        <taxon>Mucoromycotina</taxon>
        <taxon>Mucoromycetes</taxon>
        <taxon>Mucorales</taxon>
        <taxon>Lichtheimiaceae</taxon>
        <taxon>Lichtheimia</taxon>
    </lineage>
</organism>
<dbReference type="Gene3D" id="3.30.1360.180">
    <property type="match status" value="1"/>
</dbReference>
<accession>A0AAD7UZP1</accession>
<dbReference type="Gene3D" id="3.40.720.10">
    <property type="entry name" value="Alkaline Phosphatase, subunit A"/>
    <property type="match status" value="1"/>
</dbReference>
<dbReference type="EMBL" id="JARTCD010000039">
    <property type="protein sequence ID" value="KAJ8656457.1"/>
    <property type="molecule type" value="Genomic_DNA"/>
</dbReference>
<dbReference type="InterPro" id="IPR017850">
    <property type="entry name" value="Alkaline_phosphatase_core_sf"/>
</dbReference>
<sequence>MAPLQKTYGTVGQQQQQQPSTTPNNEGGVSFSSFLPSWKVITAITITGLLTASTVFALPYHVPPTLSRTLSNGTHEYHPTVIMISLDGTVNDDLDLSITPHLSSIADHGVRAQWLTPSFPPITFPNHWSLVTGLYPESHGIIYNVFYDPVMNDTFNYKDPSHSHDKKWWGGEPIWNTAVRQNRTSGVIMWPGCSTVFDGDLKPTIEVPYNDDMTHEEKMALTLEWLDMPIGERPEFIAVYIPQIDQAGHRYGPYAKQTLDTLHSVDASVGQLLEGLAARHLDDIVNVIVVSDHGMSATSKSRLILYDDELTPNELSMIDRIEGYPLLSIWPVHEEYTEPLYQAFLRLQKVHPEFQVYKRDQIPERYHFQDHVRIPPLLVVPDAGWLMGTHDEYPDLDAPLSPRGTHGYDNLHPESRAIFVASGPFFEKHYGSGSMLKPFWNIEVHNLVADILDIEPAPNNGTLKGRFEKDE</sequence>
<reference evidence="2 3" key="1">
    <citation type="submission" date="2023-03" db="EMBL/GenBank/DDBJ databases">
        <title>Genome sequence of Lichtheimia ornata CBS 291.66.</title>
        <authorList>
            <person name="Mohabir J.T."/>
            <person name="Shea T.P."/>
            <person name="Kurbessoian T."/>
            <person name="Berby B."/>
            <person name="Fontaine J."/>
            <person name="Livny J."/>
            <person name="Gnirke A."/>
            <person name="Stajich J.E."/>
            <person name="Cuomo C.A."/>
        </authorList>
    </citation>
    <scope>NUCLEOTIDE SEQUENCE [LARGE SCALE GENOMIC DNA]</scope>
    <source>
        <strain evidence="2">CBS 291.66</strain>
    </source>
</reference>
<feature type="region of interest" description="Disordered" evidence="1">
    <location>
        <begin position="1"/>
        <end position="27"/>
    </location>
</feature>
<dbReference type="GO" id="GO:0047429">
    <property type="term" value="F:nucleoside triphosphate diphosphatase activity"/>
    <property type="evidence" value="ECO:0007669"/>
    <property type="project" value="TreeGrafter"/>
</dbReference>
<evidence type="ECO:0008006" key="4">
    <source>
        <dbReference type="Google" id="ProtNLM"/>
    </source>
</evidence>
<name>A0AAD7UZP1_9FUNG</name>
<dbReference type="CDD" id="cd16018">
    <property type="entry name" value="Enpp"/>
    <property type="match status" value="1"/>
</dbReference>
<dbReference type="AlphaFoldDB" id="A0AAD7UZP1"/>